<keyword evidence="3" id="KW-0597">Phosphoprotein</keyword>
<evidence type="ECO:0000256" key="3">
    <source>
        <dbReference type="ARBA" id="ARBA00022553"/>
    </source>
</evidence>
<dbReference type="SUPFAM" id="SSF51206">
    <property type="entry name" value="cAMP-binding domain-like"/>
    <property type="match status" value="1"/>
</dbReference>
<evidence type="ECO:0000313" key="7">
    <source>
        <dbReference type="Proteomes" id="UP000253606"/>
    </source>
</evidence>
<dbReference type="RefSeq" id="WP_114210781.1">
    <property type="nucleotide sequence ID" value="NZ_CP030840.1"/>
</dbReference>
<dbReference type="CDD" id="cd00082">
    <property type="entry name" value="HisKA"/>
    <property type="match status" value="1"/>
</dbReference>
<dbReference type="Gene3D" id="2.60.120.10">
    <property type="entry name" value="Jelly Rolls"/>
    <property type="match status" value="1"/>
</dbReference>
<dbReference type="PROSITE" id="PS50109">
    <property type="entry name" value="HIS_KIN"/>
    <property type="match status" value="1"/>
</dbReference>
<proteinExistence type="predicted"/>
<dbReference type="GO" id="GO:0000155">
    <property type="term" value="F:phosphorelay sensor kinase activity"/>
    <property type="evidence" value="ECO:0007669"/>
    <property type="project" value="InterPro"/>
</dbReference>
<dbReference type="OrthoDB" id="224978at2"/>
<comment type="catalytic activity">
    <reaction evidence="1">
        <text>ATP + protein L-histidine = ADP + protein N-phospho-L-histidine.</text>
        <dbReference type="EC" id="2.7.13.3"/>
    </reaction>
</comment>
<evidence type="ECO:0000256" key="1">
    <source>
        <dbReference type="ARBA" id="ARBA00000085"/>
    </source>
</evidence>
<evidence type="ECO:0000259" key="4">
    <source>
        <dbReference type="PROSITE" id="PS50042"/>
    </source>
</evidence>
<keyword evidence="7" id="KW-1185">Reference proteome</keyword>
<dbReference type="InterPro" id="IPR003594">
    <property type="entry name" value="HATPase_dom"/>
</dbReference>
<evidence type="ECO:0000256" key="2">
    <source>
        <dbReference type="ARBA" id="ARBA00012438"/>
    </source>
</evidence>
<organism evidence="6 7">
    <name type="scientific">Acidisarcina polymorpha</name>
    <dbReference type="NCBI Taxonomy" id="2211140"/>
    <lineage>
        <taxon>Bacteria</taxon>
        <taxon>Pseudomonadati</taxon>
        <taxon>Acidobacteriota</taxon>
        <taxon>Terriglobia</taxon>
        <taxon>Terriglobales</taxon>
        <taxon>Acidobacteriaceae</taxon>
        <taxon>Acidisarcina</taxon>
    </lineage>
</organism>
<dbReference type="Pfam" id="PF02518">
    <property type="entry name" value="HATPase_c"/>
    <property type="match status" value="1"/>
</dbReference>
<evidence type="ECO:0000313" key="6">
    <source>
        <dbReference type="EMBL" id="AXC11837.1"/>
    </source>
</evidence>
<dbReference type="InterPro" id="IPR036890">
    <property type="entry name" value="HATPase_C_sf"/>
</dbReference>
<dbReference type="PRINTS" id="PR00344">
    <property type="entry name" value="BCTRLSENSOR"/>
</dbReference>
<keyword evidence="6" id="KW-0808">Transferase</keyword>
<dbReference type="InterPro" id="IPR000595">
    <property type="entry name" value="cNMP-bd_dom"/>
</dbReference>
<dbReference type="InterPro" id="IPR003661">
    <property type="entry name" value="HisK_dim/P_dom"/>
</dbReference>
<dbReference type="EC" id="2.7.13.3" evidence="2"/>
<feature type="domain" description="Histidine kinase" evidence="5">
    <location>
        <begin position="268"/>
        <end position="489"/>
    </location>
</feature>
<dbReference type="SMART" id="SM00387">
    <property type="entry name" value="HATPase_c"/>
    <property type="match status" value="1"/>
</dbReference>
<dbReference type="KEGG" id="abas:ACPOL_2517"/>
<dbReference type="Proteomes" id="UP000253606">
    <property type="component" value="Chromosome"/>
</dbReference>
<dbReference type="InterPro" id="IPR004358">
    <property type="entry name" value="Sig_transdc_His_kin-like_C"/>
</dbReference>
<sequence>MNIELSVDDVKASDCPERAAIGPPEKPTPIGEIMAALRTIPELEGLSDKEFHWIASHGSERVGPDGSVVFTENEPSHHLTFILGGEVYVRRRNMGPTSLFFGRTGRMTGKLPYSRMKTWGGDGTAAGSFWGLDIHEDCFPAMLQAIPALNQRVVSTLLDRVREFTRADEQTVKLNALGKLAANLAHELNNPASAARRAAETLSSNLRETDAAKCRLGYLCTSDEELNAYCNWMKEARNWVAGATTDSSHSTGVDEEKILNWLEARHIPDAWKIAPPLADARLPVKMLEDLAAAVNSAVLPLAISTFAEAISSERAAETIVGSTSRIFDIITAIKDYSYMDQEPLQEINLVQALESTLAMFRSRLSLVEIRRQYDPMVPALRGFGGELNDVWTALIENALDAMEGHGTLRLSTSLKGRIVFVEVGDSGQGIDPGLKSRIFEPFFTTKPIGKGLGLGLDLVQRVVNKHFGSISVESSPAGTCFQVRLPLDRSRVY</sequence>
<accession>A0A2Z5FZB1</accession>
<dbReference type="SUPFAM" id="SSF47384">
    <property type="entry name" value="Homodimeric domain of signal transducing histidine kinase"/>
    <property type="match status" value="1"/>
</dbReference>
<gene>
    <name evidence="6" type="ORF">ACPOL_2517</name>
</gene>
<protein>
    <recommendedName>
        <fullName evidence="2">histidine kinase</fullName>
        <ecNumber evidence="2">2.7.13.3</ecNumber>
    </recommendedName>
</protein>
<dbReference type="Gene3D" id="3.30.565.10">
    <property type="entry name" value="Histidine kinase-like ATPase, C-terminal domain"/>
    <property type="match status" value="1"/>
</dbReference>
<name>A0A2Z5FZB1_9BACT</name>
<evidence type="ECO:0000259" key="5">
    <source>
        <dbReference type="PROSITE" id="PS50109"/>
    </source>
</evidence>
<dbReference type="PANTHER" id="PTHR43065:SF48">
    <property type="entry name" value="HISTIDINE KINASE"/>
    <property type="match status" value="1"/>
</dbReference>
<dbReference type="AlphaFoldDB" id="A0A2Z5FZB1"/>
<dbReference type="InterPro" id="IPR014710">
    <property type="entry name" value="RmlC-like_jellyroll"/>
</dbReference>
<dbReference type="InterPro" id="IPR018490">
    <property type="entry name" value="cNMP-bd_dom_sf"/>
</dbReference>
<dbReference type="PANTHER" id="PTHR43065">
    <property type="entry name" value="SENSOR HISTIDINE KINASE"/>
    <property type="match status" value="1"/>
</dbReference>
<keyword evidence="6" id="KW-0418">Kinase</keyword>
<reference evidence="6 7" key="1">
    <citation type="journal article" date="2018" name="Front. Microbiol.">
        <title>Hydrolytic Capabilities as a Key to Environmental Success: Chitinolytic and Cellulolytic Acidobacteria From Acidic Sub-arctic Soils and Boreal Peatlands.</title>
        <authorList>
            <person name="Belova S.E."/>
            <person name="Ravin N.V."/>
            <person name="Pankratov T.A."/>
            <person name="Rakitin A.L."/>
            <person name="Ivanova A.A."/>
            <person name="Beletsky A.V."/>
            <person name="Mardanov A.V."/>
            <person name="Sinninghe Damste J.S."/>
            <person name="Dedysh S.N."/>
        </authorList>
    </citation>
    <scope>NUCLEOTIDE SEQUENCE [LARGE SCALE GENOMIC DNA]</scope>
    <source>
        <strain evidence="6 7">SBC82</strain>
    </source>
</reference>
<feature type="domain" description="Cyclic nucleotide-binding" evidence="4">
    <location>
        <begin position="42"/>
        <end position="160"/>
    </location>
</feature>
<dbReference type="SUPFAM" id="SSF55874">
    <property type="entry name" value="ATPase domain of HSP90 chaperone/DNA topoisomerase II/histidine kinase"/>
    <property type="match status" value="1"/>
</dbReference>
<dbReference type="EMBL" id="CP030840">
    <property type="protein sequence ID" value="AXC11837.1"/>
    <property type="molecule type" value="Genomic_DNA"/>
</dbReference>
<dbReference type="Gene3D" id="1.10.287.130">
    <property type="match status" value="1"/>
</dbReference>
<dbReference type="InterPro" id="IPR036097">
    <property type="entry name" value="HisK_dim/P_sf"/>
</dbReference>
<dbReference type="PROSITE" id="PS50042">
    <property type="entry name" value="CNMP_BINDING_3"/>
    <property type="match status" value="1"/>
</dbReference>
<dbReference type="InterPro" id="IPR005467">
    <property type="entry name" value="His_kinase_dom"/>
</dbReference>